<feature type="region of interest" description="Disordered" evidence="1">
    <location>
        <begin position="99"/>
        <end position="120"/>
    </location>
</feature>
<protein>
    <submittedName>
        <fullName evidence="4">Transposase IS3/IS911 family protein</fullName>
    </submittedName>
</protein>
<accession>Q01RE4</accession>
<reference evidence="4" key="1">
    <citation type="submission" date="2006-10" db="EMBL/GenBank/DDBJ databases">
        <title>Complete sequence of Solibacter usitatus Ellin6076.</title>
        <authorList>
            <consortium name="US DOE Joint Genome Institute"/>
            <person name="Copeland A."/>
            <person name="Lucas S."/>
            <person name="Lapidus A."/>
            <person name="Barry K."/>
            <person name="Detter J.C."/>
            <person name="Glavina del Rio T."/>
            <person name="Hammon N."/>
            <person name="Israni S."/>
            <person name="Dalin E."/>
            <person name="Tice H."/>
            <person name="Pitluck S."/>
            <person name="Thompson L.S."/>
            <person name="Brettin T."/>
            <person name="Bruce D."/>
            <person name="Han C."/>
            <person name="Tapia R."/>
            <person name="Gilna P."/>
            <person name="Schmutz J."/>
            <person name="Larimer F."/>
            <person name="Land M."/>
            <person name="Hauser L."/>
            <person name="Kyrpides N."/>
            <person name="Mikhailova N."/>
            <person name="Janssen P.H."/>
            <person name="Kuske C.R."/>
            <person name="Richardson P."/>
        </authorList>
    </citation>
    <scope>NUCLEOTIDE SEQUENCE</scope>
    <source>
        <strain evidence="4">Ellin6076</strain>
    </source>
</reference>
<dbReference type="SUPFAM" id="SSF46689">
    <property type="entry name" value="Homeodomain-like"/>
    <property type="match status" value="1"/>
</dbReference>
<organism evidence="4">
    <name type="scientific">Solibacter usitatus (strain Ellin6076)</name>
    <dbReference type="NCBI Taxonomy" id="234267"/>
    <lineage>
        <taxon>Bacteria</taxon>
        <taxon>Pseudomonadati</taxon>
        <taxon>Acidobacteriota</taxon>
        <taxon>Terriglobia</taxon>
        <taxon>Bryobacterales</taxon>
        <taxon>Solibacteraceae</taxon>
        <taxon>Candidatus Solibacter</taxon>
    </lineage>
</organism>
<dbReference type="GO" id="GO:0006313">
    <property type="term" value="P:DNA transposition"/>
    <property type="evidence" value="ECO:0007669"/>
    <property type="project" value="InterPro"/>
</dbReference>
<name>Q01RE4_SOLUE</name>
<dbReference type="eggNOG" id="COG2963">
    <property type="taxonomic scope" value="Bacteria"/>
</dbReference>
<sequence>MGLTRRKFTRELKMAAIQQLDAGSSAAEVARAFEINANLLHRWRKEFQHGPGNSFPGGGKRRWEETRVAQLERKVGQQTVEIDFLKGCLQRIEEQRMLQALTGKPRPASTSKTKSRKASR</sequence>
<gene>
    <name evidence="2" type="ordered locus">Acid_1624</name>
    <name evidence="3" type="ordered locus">Acid_5157</name>
    <name evidence="4" type="ordered locus">Acid_6861</name>
</gene>
<dbReference type="InterPro" id="IPR009057">
    <property type="entry name" value="Homeodomain-like_sf"/>
</dbReference>
<dbReference type="KEGG" id="sus:Acid_6861"/>
<dbReference type="EMBL" id="CP000473">
    <property type="protein sequence ID" value="ABJ82614.1"/>
    <property type="molecule type" value="Genomic_DNA"/>
</dbReference>
<evidence type="ECO:0000313" key="3">
    <source>
        <dbReference type="EMBL" id="ABJ86111.1"/>
    </source>
</evidence>
<dbReference type="HOGENOM" id="CLU_027402_36_2_0"/>
<dbReference type="EMBL" id="CP000473">
    <property type="protein sequence ID" value="ABJ86111.1"/>
    <property type="molecule type" value="Genomic_DNA"/>
</dbReference>
<dbReference type="EMBL" id="CP000473">
    <property type="protein sequence ID" value="ABJ87776.1"/>
    <property type="molecule type" value="Genomic_DNA"/>
</dbReference>
<evidence type="ECO:0000313" key="2">
    <source>
        <dbReference type="EMBL" id="ABJ82614.1"/>
    </source>
</evidence>
<dbReference type="KEGG" id="sus:Acid_5157"/>
<dbReference type="KEGG" id="sus:Acid_1624"/>
<dbReference type="GO" id="GO:0004803">
    <property type="term" value="F:transposase activity"/>
    <property type="evidence" value="ECO:0007669"/>
    <property type="project" value="InterPro"/>
</dbReference>
<evidence type="ECO:0000256" key="1">
    <source>
        <dbReference type="SAM" id="MobiDB-lite"/>
    </source>
</evidence>
<dbReference type="InterPro" id="IPR036388">
    <property type="entry name" value="WH-like_DNA-bd_sf"/>
</dbReference>
<dbReference type="InParanoid" id="Q01RE4"/>
<proteinExistence type="predicted"/>
<dbReference type="Gene3D" id="1.10.10.10">
    <property type="entry name" value="Winged helix-like DNA-binding domain superfamily/Winged helix DNA-binding domain"/>
    <property type="match status" value="1"/>
</dbReference>
<dbReference type="OrthoDB" id="1095781at2"/>
<dbReference type="Pfam" id="PF01527">
    <property type="entry name" value="HTH_Tnp_1"/>
    <property type="match status" value="1"/>
</dbReference>
<dbReference type="AlphaFoldDB" id="Q01RE4"/>
<dbReference type="GO" id="GO:0003677">
    <property type="term" value="F:DNA binding"/>
    <property type="evidence" value="ECO:0007669"/>
    <property type="project" value="InterPro"/>
</dbReference>
<dbReference type="InterPro" id="IPR002514">
    <property type="entry name" value="Transposase_8"/>
</dbReference>
<evidence type="ECO:0000313" key="4">
    <source>
        <dbReference type="EMBL" id="ABJ87776.1"/>
    </source>
</evidence>